<dbReference type="PANTHER" id="PTHR43163:SF6">
    <property type="entry name" value="DIPEPTIDE TRANSPORT SYSTEM PERMEASE PROTEIN DPPB-RELATED"/>
    <property type="match status" value="1"/>
</dbReference>
<dbReference type="Pfam" id="PF19300">
    <property type="entry name" value="BPD_transp_1_N"/>
    <property type="match status" value="1"/>
</dbReference>
<comment type="caution">
    <text evidence="9">The sequence shown here is derived from an EMBL/GenBank/DDBJ whole genome shotgun (WGS) entry which is preliminary data.</text>
</comment>
<proteinExistence type="inferred from homology"/>
<dbReference type="Gene3D" id="1.10.3720.10">
    <property type="entry name" value="MetI-like"/>
    <property type="match status" value="1"/>
</dbReference>
<feature type="transmembrane region" description="Helical" evidence="7">
    <location>
        <begin position="258"/>
        <end position="284"/>
    </location>
</feature>
<dbReference type="InterPro" id="IPR000515">
    <property type="entry name" value="MetI-like"/>
</dbReference>
<evidence type="ECO:0000256" key="5">
    <source>
        <dbReference type="ARBA" id="ARBA00022989"/>
    </source>
</evidence>
<keyword evidence="3" id="KW-1003">Cell membrane</keyword>
<evidence type="ECO:0000313" key="9">
    <source>
        <dbReference type="EMBL" id="SCC81149.1"/>
    </source>
</evidence>
<name>A0ABY0K9I7_9HYPH</name>
<comment type="subcellular location">
    <subcellularLocation>
        <location evidence="1 7">Cell membrane</location>
        <topology evidence="1 7">Multi-pass membrane protein</topology>
    </subcellularLocation>
</comment>
<dbReference type="CDD" id="cd06261">
    <property type="entry name" value="TM_PBP2"/>
    <property type="match status" value="1"/>
</dbReference>
<keyword evidence="10" id="KW-1185">Reference proteome</keyword>
<evidence type="ECO:0000256" key="3">
    <source>
        <dbReference type="ARBA" id="ARBA00022475"/>
    </source>
</evidence>
<dbReference type="Proteomes" id="UP000182800">
    <property type="component" value="Unassembled WGS sequence"/>
</dbReference>
<dbReference type="InterPro" id="IPR035906">
    <property type="entry name" value="MetI-like_sf"/>
</dbReference>
<organism evidence="9 10">
    <name type="scientific">Saliniramus fredricksonii</name>
    <dbReference type="NCBI Taxonomy" id="1653334"/>
    <lineage>
        <taxon>Bacteria</taxon>
        <taxon>Pseudomonadati</taxon>
        <taxon>Pseudomonadota</taxon>
        <taxon>Alphaproteobacteria</taxon>
        <taxon>Hyphomicrobiales</taxon>
        <taxon>Salinarimonadaceae</taxon>
        <taxon>Saliniramus</taxon>
    </lineage>
</organism>
<protein>
    <submittedName>
        <fullName evidence="9">Peptide/nickel transport system permease protein</fullName>
    </submittedName>
</protein>
<feature type="domain" description="ABC transmembrane type-1" evidence="8">
    <location>
        <begin position="97"/>
        <end position="327"/>
    </location>
</feature>
<sequence length="341" mass="36868">MTGFMVRRLIAMPLLLLGVATLAFFLTHVTKADPLSAVVSERQMNNPAVVAAAKARWGLDRPLPEQYVVYISNLAQGELGTSFRTRRPVSDDIFARLPATLELVLFAMVFGVFGGVWLGIAAAHWRDSVIDHTARLFALIGSSMPVFWTGLILLYVFSVALGWLPGPGRIDPRIASPAAVTGFYTVDSLIAGDLERLQVSIAHLLLPAFVLGWAVMGIISRLVRGSMLDVLEQDYIRTARAKGAGEPRVLVRHALRNALIPTLTIIGHSFAYLITGAVLTETIFSWPGIGSYAVDSARSLDHPAIIGVTLIGATAFLLANLVTDILYAVFNPRIQLGRGDA</sequence>
<comment type="similarity">
    <text evidence="7">Belongs to the binding-protein-dependent transport system permease family.</text>
</comment>
<dbReference type="RefSeq" id="WP_074444911.1">
    <property type="nucleotide sequence ID" value="NZ_FMBM01000002.1"/>
</dbReference>
<evidence type="ECO:0000256" key="6">
    <source>
        <dbReference type="ARBA" id="ARBA00023136"/>
    </source>
</evidence>
<dbReference type="SUPFAM" id="SSF161098">
    <property type="entry name" value="MetI-like"/>
    <property type="match status" value="1"/>
</dbReference>
<evidence type="ECO:0000313" key="10">
    <source>
        <dbReference type="Proteomes" id="UP000182800"/>
    </source>
</evidence>
<keyword evidence="4 7" id="KW-0812">Transmembrane</keyword>
<dbReference type="PROSITE" id="PS50928">
    <property type="entry name" value="ABC_TM1"/>
    <property type="match status" value="1"/>
</dbReference>
<dbReference type="Pfam" id="PF00528">
    <property type="entry name" value="BPD_transp_1"/>
    <property type="match status" value="1"/>
</dbReference>
<keyword evidence="2 7" id="KW-0813">Transport</keyword>
<feature type="transmembrane region" description="Helical" evidence="7">
    <location>
        <begin position="201"/>
        <end position="223"/>
    </location>
</feature>
<evidence type="ECO:0000256" key="7">
    <source>
        <dbReference type="RuleBase" id="RU363032"/>
    </source>
</evidence>
<feature type="transmembrane region" description="Helical" evidence="7">
    <location>
        <begin position="304"/>
        <end position="330"/>
    </location>
</feature>
<evidence type="ECO:0000256" key="2">
    <source>
        <dbReference type="ARBA" id="ARBA00022448"/>
    </source>
</evidence>
<gene>
    <name evidence="9" type="ORF">GA0071312_2082</name>
</gene>
<reference evidence="9 10" key="1">
    <citation type="submission" date="2016-08" db="EMBL/GenBank/DDBJ databases">
        <authorList>
            <person name="Varghese N."/>
            <person name="Submissions Spin"/>
        </authorList>
    </citation>
    <scope>NUCLEOTIDE SEQUENCE [LARGE SCALE GENOMIC DNA]</scope>
    <source>
        <strain evidence="9 10">HL-109</strain>
    </source>
</reference>
<accession>A0ABY0K9I7</accession>
<feature type="transmembrane region" description="Helical" evidence="7">
    <location>
        <begin position="103"/>
        <end position="124"/>
    </location>
</feature>
<keyword evidence="6 7" id="KW-0472">Membrane</keyword>
<evidence type="ECO:0000256" key="4">
    <source>
        <dbReference type="ARBA" id="ARBA00022692"/>
    </source>
</evidence>
<keyword evidence="5 7" id="KW-1133">Transmembrane helix</keyword>
<dbReference type="InterPro" id="IPR045621">
    <property type="entry name" value="BPD_transp_1_N"/>
</dbReference>
<feature type="transmembrane region" description="Helical" evidence="7">
    <location>
        <begin position="136"/>
        <end position="157"/>
    </location>
</feature>
<dbReference type="EMBL" id="FMBM01000002">
    <property type="protein sequence ID" value="SCC81149.1"/>
    <property type="molecule type" value="Genomic_DNA"/>
</dbReference>
<dbReference type="PANTHER" id="PTHR43163">
    <property type="entry name" value="DIPEPTIDE TRANSPORT SYSTEM PERMEASE PROTEIN DPPB-RELATED"/>
    <property type="match status" value="1"/>
</dbReference>
<evidence type="ECO:0000259" key="8">
    <source>
        <dbReference type="PROSITE" id="PS50928"/>
    </source>
</evidence>
<evidence type="ECO:0000256" key="1">
    <source>
        <dbReference type="ARBA" id="ARBA00004651"/>
    </source>
</evidence>